<keyword evidence="2" id="KW-0547">Nucleotide-binding</keyword>
<gene>
    <name evidence="2" type="primary">bioD</name>
    <name evidence="3" type="ORF">PMI13_00268</name>
</gene>
<dbReference type="GO" id="GO:0009102">
    <property type="term" value="P:biotin biosynthetic process"/>
    <property type="evidence" value="ECO:0007669"/>
    <property type="project" value="UniProtKB-UniRule"/>
</dbReference>
<comment type="cofactor">
    <cofactor evidence="2">
        <name>Mg(2+)</name>
        <dbReference type="ChEBI" id="CHEBI:18420"/>
    </cofactor>
</comment>
<comment type="pathway">
    <text evidence="2">Cofactor biosynthesis; biotin biosynthesis; biotin from 7,8-diaminononanoate: step 1/2.</text>
</comment>
<dbReference type="PATRIC" id="fig|1144316.3.peg.272"/>
<feature type="binding site" evidence="2">
    <location>
        <position position="44"/>
    </location>
    <ligand>
        <name>Mg(2+)</name>
        <dbReference type="ChEBI" id="CHEBI:18420"/>
    </ligand>
</feature>
<feature type="binding site" evidence="2">
    <location>
        <position position="37"/>
    </location>
    <ligand>
        <name>substrate</name>
    </ligand>
</feature>
<comment type="function">
    <text evidence="2">Catalyzes a mechanistically unusual reaction, the ATP-dependent insertion of CO2 between the N7 and N8 nitrogen atoms of 7,8-diaminopelargonic acid (DAPA, also called 7,8-diammoniononanoate) to form a ureido ring.</text>
</comment>
<evidence type="ECO:0000256" key="1">
    <source>
        <dbReference type="ARBA" id="ARBA00022756"/>
    </source>
</evidence>
<keyword evidence="2" id="KW-0436">Ligase</keyword>
<dbReference type="Proteomes" id="UP000007509">
    <property type="component" value="Unassembled WGS sequence"/>
</dbReference>
<comment type="caution">
    <text evidence="3">The sequence shown here is derived from an EMBL/GenBank/DDBJ whole genome shotgun (WGS) entry which is preliminary data.</text>
</comment>
<feature type="binding site" evidence="2">
    <location>
        <position position="44"/>
    </location>
    <ligand>
        <name>ATP</name>
        <dbReference type="ChEBI" id="CHEBI:30616"/>
    </ligand>
</feature>
<keyword evidence="2" id="KW-0067">ATP-binding</keyword>
<evidence type="ECO:0000256" key="2">
    <source>
        <dbReference type="HAMAP-Rule" id="MF_00336"/>
    </source>
</evidence>
<dbReference type="HAMAP" id="MF_00336">
    <property type="entry name" value="BioD"/>
    <property type="match status" value="1"/>
</dbReference>
<dbReference type="PANTHER" id="PTHR43210:SF5">
    <property type="entry name" value="DETHIOBIOTIN SYNTHETASE"/>
    <property type="match status" value="1"/>
</dbReference>
<keyword evidence="2" id="KW-0963">Cytoplasm</keyword>
<dbReference type="GO" id="GO:0005829">
    <property type="term" value="C:cytosol"/>
    <property type="evidence" value="ECO:0007669"/>
    <property type="project" value="TreeGrafter"/>
</dbReference>
<dbReference type="SUPFAM" id="SSF52540">
    <property type="entry name" value="P-loop containing nucleoside triphosphate hydrolases"/>
    <property type="match status" value="1"/>
</dbReference>
<evidence type="ECO:0000313" key="4">
    <source>
        <dbReference type="Proteomes" id="UP000007509"/>
    </source>
</evidence>
<dbReference type="OrthoDB" id="9802097at2"/>
<feature type="binding site" evidence="2">
    <location>
        <begin position="99"/>
        <end position="102"/>
    </location>
    <ligand>
        <name>ATP</name>
        <dbReference type="ChEBI" id="CHEBI:30616"/>
    </ligand>
</feature>
<dbReference type="GO" id="GO:0004141">
    <property type="term" value="F:dethiobiotin synthase activity"/>
    <property type="evidence" value="ECO:0007669"/>
    <property type="project" value="UniProtKB-UniRule"/>
</dbReference>
<dbReference type="InterPro" id="IPR004472">
    <property type="entry name" value="DTB_synth_BioD"/>
</dbReference>
<comment type="caution">
    <text evidence="2">Lacks conserved residue(s) required for the propagation of feature annotation.</text>
</comment>
<dbReference type="Pfam" id="PF13500">
    <property type="entry name" value="AAA_26"/>
    <property type="match status" value="1"/>
</dbReference>
<dbReference type="GO" id="GO:0005524">
    <property type="term" value="F:ATP binding"/>
    <property type="evidence" value="ECO:0007669"/>
    <property type="project" value="UniProtKB-UniRule"/>
</dbReference>
<comment type="similarity">
    <text evidence="2">Belongs to the dethiobiotin synthetase family.</text>
</comment>
<dbReference type="PIRSF" id="PIRSF006755">
    <property type="entry name" value="DTB_synth"/>
    <property type="match status" value="1"/>
</dbReference>
<name>J2TCD7_9FLAO</name>
<dbReference type="NCBIfam" id="TIGR00347">
    <property type="entry name" value="bioD"/>
    <property type="match status" value="1"/>
</dbReference>
<organism evidence="3 4">
    <name type="scientific">Chryseobacterium populi</name>
    <dbReference type="NCBI Taxonomy" id="1144316"/>
    <lineage>
        <taxon>Bacteria</taxon>
        <taxon>Pseudomonadati</taxon>
        <taxon>Bacteroidota</taxon>
        <taxon>Flavobacteriia</taxon>
        <taxon>Flavobacteriales</taxon>
        <taxon>Weeksellaceae</taxon>
        <taxon>Chryseobacterium group</taxon>
        <taxon>Chryseobacterium</taxon>
    </lineage>
</organism>
<dbReference type="EMBL" id="AKJY01000003">
    <property type="protein sequence ID" value="EJL75872.1"/>
    <property type="molecule type" value="Genomic_DNA"/>
</dbReference>
<dbReference type="GO" id="GO:0000287">
    <property type="term" value="F:magnesium ion binding"/>
    <property type="evidence" value="ECO:0007669"/>
    <property type="project" value="UniProtKB-UniRule"/>
</dbReference>
<comment type="catalytic activity">
    <reaction evidence="2">
        <text>(7R,8S)-7,8-diammoniononanoate + CO2 + ATP = (4R,5S)-dethiobiotin + ADP + phosphate + 3 H(+)</text>
        <dbReference type="Rhea" id="RHEA:15805"/>
        <dbReference type="ChEBI" id="CHEBI:15378"/>
        <dbReference type="ChEBI" id="CHEBI:16526"/>
        <dbReference type="ChEBI" id="CHEBI:30616"/>
        <dbReference type="ChEBI" id="CHEBI:43474"/>
        <dbReference type="ChEBI" id="CHEBI:149469"/>
        <dbReference type="ChEBI" id="CHEBI:149473"/>
        <dbReference type="ChEBI" id="CHEBI:456216"/>
        <dbReference type="EC" id="6.3.3.3"/>
    </reaction>
</comment>
<dbReference type="EC" id="6.3.3.3" evidence="2"/>
<dbReference type="RefSeq" id="WP_007839843.1">
    <property type="nucleotide sequence ID" value="NZ_AKJY01000003.1"/>
</dbReference>
<feature type="binding site" evidence="2">
    <location>
        <begin position="13"/>
        <end position="18"/>
    </location>
    <ligand>
        <name>ATP</name>
        <dbReference type="ChEBI" id="CHEBI:30616"/>
    </ligand>
</feature>
<dbReference type="UniPathway" id="UPA00078">
    <property type="reaction ID" value="UER00161"/>
</dbReference>
<protein>
    <recommendedName>
        <fullName evidence="2">ATP-dependent dethiobiotin synthetase BioD</fullName>
        <ecNumber evidence="2">6.3.3.3</ecNumber>
    </recommendedName>
    <alternativeName>
        <fullName evidence="2">DTB synthetase</fullName>
        <shortName evidence="2">DTBS</shortName>
    </alternativeName>
    <alternativeName>
        <fullName evidence="2">Dethiobiotin synthase</fullName>
    </alternativeName>
</protein>
<comment type="subunit">
    <text evidence="2">Homodimer.</text>
</comment>
<evidence type="ECO:0000313" key="3">
    <source>
        <dbReference type="EMBL" id="EJL75872.1"/>
    </source>
</evidence>
<keyword evidence="2" id="KW-0479">Metal-binding</keyword>
<dbReference type="InterPro" id="IPR027417">
    <property type="entry name" value="P-loop_NTPase"/>
</dbReference>
<feature type="active site" evidence="2">
    <location>
        <position position="33"/>
    </location>
</feature>
<feature type="binding site" evidence="2">
    <location>
        <position position="17"/>
    </location>
    <ligand>
        <name>Mg(2+)</name>
        <dbReference type="ChEBI" id="CHEBI:18420"/>
    </ligand>
</feature>
<reference evidence="3 4" key="1">
    <citation type="journal article" date="2012" name="J. Bacteriol.">
        <title>Twenty-one genome sequences from Pseudomonas species and 19 genome sequences from diverse bacteria isolated from the rhizosphere and endosphere of Populus deltoides.</title>
        <authorList>
            <person name="Brown S.D."/>
            <person name="Utturkar S.M."/>
            <person name="Klingeman D.M."/>
            <person name="Johnson C.M."/>
            <person name="Martin S.L."/>
            <person name="Land M.L."/>
            <person name="Lu T.Y."/>
            <person name="Schadt C.W."/>
            <person name="Doktycz M.J."/>
            <person name="Pelletier D.A."/>
        </authorList>
    </citation>
    <scope>NUCLEOTIDE SEQUENCE [LARGE SCALE GENOMIC DNA]</scope>
    <source>
        <strain evidence="3 4">CF314</strain>
    </source>
</reference>
<comment type="subcellular location">
    <subcellularLocation>
        <location evidence="2">Cytoplasm</location>
    </subcellularLocation>
</comment>
<keyword evidence="1 2" id="KW-0093">Biotin biosynthesis</keyword>
<dbReference type="Gene3D" id="3.40.50.300">
    <property type="entry name" value="P-loop containing nucleotide triphosphate hydrolases"/>
    <property type="match status" value="1"/>
</dbReference>
<proteinExistence type="inferred from homology"/>
<sequence>MQKKLFVTGIGTEVGKTFCSAVLVQYFHADYWKPIQSGDLHYTDSMKIRDWAGDNVFCHPETYRLKLAASPHQSAAEENKLIRVNDFQLPQTSKPLIVEGAGGLMVPLSDSELMIDLIEKLKLPVALVVRNYLGCINHSLLSIMALKERGLIIDTLILNGVFPPDTERIIINYTERKTKIIRFPDIHSMTIENITAIAKQLTNL</sequence>
<keyword evidence="4" id="KW-1185">Reference proteome</keyword>
<dbReference type="PANTHER" id="PTHR43210">
    <property type="entry name" value="DETHIOBIOTIN SYNTHETASE"/>
    <property type="match status" value="1"/>
</dbReference>
<keyword evidence="2" id="KW-0460">Magnesium</keyword>
<accession>J2TCD7</accession>
<dbReference type="CDD" id="cd03109">
    <property type="entry name" value="DTBS"/>
    <property type="match status" value="1"/>
</dbReference>
<feature type="binding site" evidence="2">
    <location>
        <position position="99"/>
    </location>
    <ligand>
        <name>Mg(2+)</name>
        <dbReference type="ChEBI" id="CHEBI:18420"/>
    </ligand>
</feature>
<dbReference type="AlphaFoldDB" id="J2TCD7"/>